<dbReference type="CDD" id="cd04301">
    <property type="entry name" value="NAT_SF"/>
    <property type="match status" value="1"/>
</dbReference>
<feature type="domain" description="N-acetyltransferase" evidence="1">
    <location>
        <begin position="17"/>
        <end position="186"/>
    </location>
</feature>
<sequence length="205" mass="23068">MSAGLPWDFEPLRTDRLRLRTMTPADLDDVLDYQGRDDVSEFLLHPARTREQVAEAITLCTAHTRLEQDGDWIEPAVELDGRVVGHMYLHLHSVENLGAEIGWTLHPDAQGRGYAREAATALLDLAFGRLGMHRVRAELDPRNDASIALCRRLGMREEARFVRDLREPRAPGGWADTGVWAILDDEWAARRADEKGLGSARRLPA</sequence>
<comment type="caution">
    <text evidence="2">The sequence shown here is derived from an EMBL/GenBank/DDBJ whole genome shotgun (WGS) entry which is preliminary data.</text>
</comment>
<dbReference type="InterPro" id="IPR000182">
    <property type="entry name" value="GNAT_dom"/>
</dbReference>
<evidence type="ECO:0000313" key="3">
    <source>
        <dbReference type="Proteomes" id="UP001157034"/>
    </source>
</evidence>
<dbReference type="InterPro" id="IPR051531">
    <property type="entry name" value="N-acetyltransferase"/>
</dbReference>
<reference evidence="3" key="1">
    <citation type="journal article" date="2019" name="Int. J. Syst. Evol. Microbiol.">
        <title>The Global Catalogue of Microorganisms (GCM) 10K type strain sequencing project: providing services to taxonomists for standard genome sequencing and annotation.</title>
        <authorList>
            <consortium name="The Broad Institute Genomics Platform"/>
            <consortium name="The Broad Institute Genome Sequencing Center for Infectious Disease"/>
            <person name="Wu L."/>
            <person name="Ma J."/>
        </authorList>
    </citation>
    <scope>NUCLEOTIDE SEQUENCE [LARGE SCALE GENOMIC DNA]</scope>
    <source>
        <strain evidence="3">NBRC 108894</strain>
    </source>
</reference>
<accession>A0ABQ6K333</accession>
<dbReference type="RefSeq" id="WP_284253889.1">
    <property type="nucleotide sequence ID" value="NZ_BAAAQO010000002.1"/>
</dbReference>
<organism evidence="2 3">
    <name type="scientific">Pseudolysinimonas kribbensis</name>
    <dbReference type="NCBI Taxonomy" id="433641"/>
    <lineage>
        <taxon>Bacteria</taxon>
        <taxon>Bacillati</taxon>
        <taxon>Actinomycetota</taxon>
        <taxon>Actinomycetes</taxon>
        <taxon>Micrococcales</taxon>
        <taxon>Microbacteriaceae</taxon>
        <taxon>Pseudolysinimonas</taxon>
    </lineage>
</organism>
<keyword evidence="3" id="KW-1185">Reference proteome</keyword>
<protein>
    <submittedName>
        <fullName evidence="2">N-acetyltransferase</fullName>
    </submittedName>
</protein>
<dbReference type="Gene3D" id="3.40.630.30">
    <property type="match status" value="1"/>
</dbReference>
<dbReference type="Proteomes" id="UP001157034">
    <property type="component" value="Unassembled WGS sequence"/>
</dbReference>
<dbReference type="EMBL" id="BSVB01000001">
    <property type="protein sequence ID" value="GMA95038.1"/>
    <property type="molecule type" value="Genomic_DNA"/>
</dbReference>
<evidence type="ECO:0000313" key="2">
    <source>
        <dbReference type="EMBL" id="GMA95038.1"/>
    </source>
</evidence>
<dbReference type="PANTHER" id="PTHR43792">
    <property type="entry name" value="GNAT FAMILY, PUTATIVE (AFU_ORTHOLOGUE AFUA_3G00765)-RELATED-RELATED"/>
    <property type="match status" value="1"/>
</dbReference>
<gene>
    <name evidence="2" type="ORF">GCM10025881_18620</name>
</gene>
<evidence type="ECO:0000259" key="1">
    <source>
        <dbReference type="PROSITE" id="PS51186"/>
    </source>
</evidence>
<name>A0ABQ6K333_9MICO</name>
<dbReference type="InterPro" id="IPR016181">
    <property type="entry name" value="Acyl_CoA_acyltransferase"/>
</dbReference>
<dbReference type="PANTHER" id="PTHR43792:SF1">
    <property type="entry name" value="N-ACETYLTRANSFERASE DOMAIN-CONTAINING PROTEIN"/>
    <property type="match status" value="1"/>
</dbReference>
<dbReference type="PROSITE" id="PS51186">
    <property type="entry name" value="GNAT"/>
    <property type="match status" value="1"/>
</dbReference>
<proteinExistence type="predicted"/>
<dbReference type="SUPFAM" id="SSF55729">
    <property type="entry name" value="Acyl-CoA N-acyltransferases (Nat)"/>
    <property type="match status" value="1"/>
</dbReference>
<dbReference type="Pfam" id="PF13302">
    <property type="entry name" value="Acetyltransf_3"/>
    <property type="match status" value="1"/>
</dbReference>